<dbReference type="AlphaFoldDB" id="A0A1Y3AZ13"/>
<name>A0A1Y3AZ13_EURMA</name>
<evidence type="ECO:0000256" key="1">
    <source>
        <dbReference type="SAM" id="MobiDB-lite"/>
    </source>
</evidence>
<gene>
    <name evidence="2" type="ORF">BLA29_014334</name>
</gene>
<proteinExistence type="predicted"/>
<feature type="region of interest" description="Disordered" evidence="1">
    <location>
        <begin position="1"/>
        <end position="25"/>
    </location>
</feature>
<evidence type="ECO:0000313" key="3">
    <source>
        <dbReference type="Proteomes" id="UP000194236"/>
    </source>
</evidence>
<organism evidence="2 3">
    <name type="scientific">Euroglyphus maynei</name>
    <name type="common">Mayne's house dust mite</name>
    <dbReference type="NCBI Taxonomy" id="6958"/>
    <lineage>
        <taxon>Eukaryota</taxon>
        <taxon>Metazoa</taxon>
        <taxon>Ecdysozoa</taxon>
        <taxon>Arthropoda</taxon>
        <taxon>Chelicerata</taxon>
        <taxon>Arachnida</taxon>
        <taxon>Acari</taxon>
        <taxon>Acariformes</taxon>
        <taxon>Sarcoptiformes</taxon>
        <taxon>Astigmata</taxon>
        <taxon>Psoroptidia</taxon>
        <taxon>Analgoidea</taxon>
        <taxon>Pyroglyphidae</taxon>
        <taxon>Pyroglyphinae</taxon>
        <taxon>Euroglyphus</taxon>
    </lineage>
</organism>
<accession>A0A1Y3AZ13</accession>
<evidence type="ECO:0000313" key="2">
    <source>
        <dbReference type="EMBL" id="OTF73028.1"/>
    </source>
</evidence>
<keyword evidence="3" id="KW-1185">Reference proteome</keyword>
<protein>
    <submittedName>
        <fullName evidence="2">Uncharacterized protein</fullName>
    </submittedName>
</protein>
<comment type="caution">
    <text evidence="2">The sequence shown here is derived from an EMBL/GenBank/DDBJ whole genome shotgun (WGS) entry which is preliminary data.</text>
</comment>
<sequence length="63" mass="7421">MYNEEKQMESEIVPKPPGKKPSRKQLLYQRRSQTTPYYMLASSNSTLPTRFPIQYLITLISKI</sequence>
<dbReference type="EMBL" id="MUJZ01053500">
    <property type="protein sequence ID" value="OTF73028.1"/>
    <property type="molecule type" value="Genomic_DNA"/>
</dbReference>
<reference evidence="2 3" key="1">
    <citation type="submission" date="2017-03" db="EMBL/GenBank/DDBJ databases">
        <title>Genome Survey of Euroglyphus maynei.</title>
        <authorList>
            <person name="Arlian L.G."/>
            <person name="Morgan M.S."/>
            <person name="Rider S.D."/>
        </authorList>
    </citation>
    <scope>NUCLEOTIDE SEQUENCE [LARGE SCALE GENOMIC DNA]</scope>
    <source>
        <strain evidence="2">Arlian Lab</strain>
        <tissue evidence="2">Whole body</tissue>
    </source>
</reference>
<dbReference type="Proteomes" id="UP000194236">
    <property type="component" value="Unassembled WGS sequence"/>
</dbReference>